<keyword evidence="5" id="KW-0231">Viral genome packaging</keyword>
<sequence length="328" mass="35415">MPVKVVRFSKLLGEVYGRGSGGLAFPDALELNAIWEAVTIASEKTLDPPLGVLNDGDLTPIIDTSAGGLTVFNVTGRFGNQPPVFPLFTVGELKAVEPLIDKLTESLSNHFFLDRLLDLNNDTRMTFGEAQIRNELRAASLGLVYTRQIKEGLVPVLERTVEILFKKGLLGVMPDSQEAEDAIIDGKKVIIIPEEIAQRIVDGLEFFEIKFISPAARAMNAEQVQGLLATLQFTTQASAIDQNARDVIDVDAAVKRIAELTGAPEEVVRTLPSIKKLRDARDVNIAQQAELESERLRSEIARNYAQASSVVAGTGGGGGALNKVPLNG</sequence>
<keyword evidence="6" id="KW-1160">Virus entry into host cell</keyword>
<dbReference type="InterPro" id="IPR020991">
    <property type="entry name" value="Connector_podovirus"/>
</dbReference>
<gene>
    <name evidence="7" type="ORF">LCGC14_1729690</name>
</gene>
<evidence type="ECO:0000256" key="3">
    <source>
        <dbReference type="ARBA" id="ARBA00022612"/>
    </source>
</evidence>
<evidence type="ECO:0000256" key="2">
    <source>
        <dbReference type="ARBA" id="ARBA00022595"/>
    </source>
</evidence>
<reference evidence="7" key="1">
    <citation type="journal article" date="2015" name="Nature">
        <title>Complex archaea that bridge the gap between prokaryotes and eukaryotes.</title>
        <authorList>
            <person name="Spang A."/>
            <person name="Saw J.H."/>
            <person name="Jorgensen S.L."/>
            <person name="Zaremba-Niedzwiedzka K."/>
            <person name="Martijn J."/>
            <person name="Lind A.E."/>
            <person name="van Eijk R."/>
            <person name="Schleper C."/>
            <person name="Guy L."/>
            <person name="Ettema T.J."/>
        </authorList>
    </citation>
    <scope>NUCLEOTIDE SEQUENCE</scope>
</reference>
<accession>A0A0F9H9Q9</accession>
<name>A0A0F9H9Q9_9ZZZZ</name>
<protein>
    <submittedName>
        <fullName evidence="7">Uncharacterized protein</fullName>
    </submittedName>
</protein>
<keyword evidence="2" id="KW-1162">Viral penetration into host cytoplasm</keyword>
<proteinExistence type="predicted"/>
<organism evidence="7">
    <name type="scientific">marine sediment metagenome</name>
    <dbReference type="NCBI Taxonomy" id="412755"/>
    <lineage>
        <taxon>unclassified sequences</taxon>
        <taxon>metagenomes</taxon>
        <taxon>ecological metagenomes</taxon>
    </lineage>
</organism>
<evidence type="ECO:0000256" key="4">
    <source>
        <dbReference type="ARBA" id="ARBA00022844"/>
    </source>
</evidence>
<dbReference type="AlphaFoldDB" id="A0A0F9H9Q9"/>
<dbReference type="Pfam" id="PF12236">
    <property type="entry name" value="Head-tail_con"/>
    <property type="match status" value="1"/>
</dbReference>
<dbReference type="GO" id="GO:0044423">
    <property type="term" value="C:virion component"/>
    <property type="evidence" value="ECO:0007669"/>
    <property type="project" value="UniProtKB-KW"/>
</dbReference>
<evidence type="ECO:0000256" key="6">
    <source>
        <dbReference type="ARBA" id="ARBA00023296"/>
    </source>
</evidence>
<comment type="caution">
    <text evidence="7">The sequence shown here is derived from an EMBL/GenBank/DDBJ whole genome shotgun (WGS) entry which is preliminary data.</text>
</comment>
<keyword evidence="4" id="KW-0946">Virion</keyword>
<comment type="subcellular location">
    <subcellularLocation>
        <location evidence="1">Virion</location>
    </subcellularLocation>
</comment>
<evidence type="ECO:0000256" key="1">
    <source>
        <dbReference type="ARBA" id="ARBA00004328"/>
    </source>
</evidence>
<dbReference type="GO" id="GO:0046718">
    <property type="term" value="P:symbiont entry into host cell"/>
    <property type="evidence" value="ECO:0007669"/>
    <property type="project" value="UniProtKB-KW"/>
</dbReference>
<evidence type="ECO:0000313" key="7">
    <source>
        <dbReference type="EMBL" id="KKM07864.1"/>
    </source>
</evidence>
<evidence type="ECO:0000256" key="5">
    <source>
        <dbReference type="ARBA" id="ARBA00023219"/>
    </source>
</evidence>
<keyword evidence="3" id="KW-1188">Viral release from host cell</keyword>
<dbReference type="EMBL" id="LAZR01015681">
    <property type="protein sequence ID" value="KKM07864.1"/>
    <property type="molecule type" value="Genomic_DNA"/>
</dbReference>